<dbReference type="InterPro" id="IPR001584">
    <property type="entry name" value="Integrase_cat-core"/>
</dbReference>
<dbReference type="Pfam" id="PF13683">
    <property type="entry name" value="rve_3"/>
    <property type="match status" value="1"/>
</dbReference>
<organism evidence="4 5">
    <name type="scientific">Lichenicola cladoniae</name>
    <dbReference type="NCBI Taxonomy" id="1484109"/>
    <lineage>
        <taxon>Bacteria</taxon>
        <taxon>Pseudomonadati</taxon>
        <taxon>Pseudomonadota</taxon>
        <taxon>Alphaproteobacteria</taxon>
        <taxon>Acetobacterales</taxon>
        <taxon>Acetobacteraceae</taxon>
        <taxon>Lichenicola</taxon>
    </lineage>
</organism>
<dbReference type="InterPro" id="IPR036397">
    <property type="entry name" value="RNaseH_sf"/>
</dbReference>
<gene>
    <name evidence="4" type="ORF">HN018_22540</name>
</gene>
<dbReference type="Pfam" id="PF01527">
    <property type="entry name" value="HTH_Tnp_1"/>
    <property type="match status" value="1"/>
</dbReference>
<evidence type="ECO:0000259" key="3">
    <source>
        <dbReference type="PROSITE" id="PS50994"/>
    </source>
</evidence>
<feature type="domain" description="Integrase catalytic" evidence="3">
    <location>
        <begin position="202"/>
        <end position="367"/>
    </location>
</feature>
<dbReference type="InterPro" id="IPR009057">
    <property type="entry name" value="Homeodomain-like_sf"/>
</dbReference>
<dbReference type="SUPFAM" id="SSF53098">
    <property type="entry name" value="Ribonuclease H-like"/>
    <property type="match status" value="1"/>
</dbReference>
<dbReference type="AlphaFoldDB" id="A0A6M8HWN9"/>
<sequence length="377" mass="42846">MKRSRFTQEQIIGVLKVHQAGATAADLCRKHGISDATFYTWRSKYGGMEVSDARKLKGLEEENAKLKRLLAEQMLDVATLKENAGKKLLTPGSRRAAVTWAITQKNYSQRRACGLVGLEPKTYRYACKRPGEGEIRARLRVLAGERRRFGYRRLVSPLRGQTLLAREGMRLNHKRLFRLYRDERLGVRKRGGRKRALGTRSPMALPEAANQRWSLDFVSDALANGRRFRVLTVVDDFTRECLGLVADTSLSGLRVGRELDCIIERRGCRPLTIVSDNGTELTSHAILRWQEERSVLWHYIAPGKPQQNAFVESFNGRFRDECLNEHLFSSLAAARRIIEAWRVDYNTERPHTSLDGLTPAAFATRPNQGHTENGLCL</sequence>
<dbReference type="GO" id="GO:0003677">
    <property type="term" value="F:DNA binding"/>
    <property type="evidence" value="ECO:0007669"/>
    <property type="project" value="InterPro"/>
</dbReference>
<dbReference type="PANTHER" id="PTHR47515">
    <property type="entry name" value="LOW CALCIUM RESPONSE LOCUS PROTEIN T"/>
    <property type="match status" value="1"/>
</dbReference>
<dbReference type="RefSeq" id="WP_171836553.1">
    <property type="nucleotide sequence ID" value="NZ_CP053709.1"/>
</dbReference>
<proteinExistence type="predicted"/>
<name>A0A6M8HWN9_9PROT</name>
<dbReference type="Gene3D" id="3.30.420.10">
    <property type="entry name" value="Ribonuclease H-like superfamily/Ribonuclease H"/>
    <property type="match status" value="1"/>
</dbReference>
<dbReference type="NCBIfam" id="NF033516">
    <property type="entry name" value="transpos_IS3"/>
    <property type="match status" value="1"/>
</dbReference>
<dbReference type="KEGG" id="lck:HN018_22540"/>
<dbReference type="GO" id="GO:0015074">
    <property type="term" value="P:DNA integration"/>
    <property type="evidence" value="ECO:0007669"/>
    <property type="project" value="InterPro"/>
</dbReference>
<evidence type="ECO:0000313" key="5">
    <source>
        <dbReference type="Proteomes" id="UP000500767"/>
    </source>
</evidence>
<dbReference type="EMBL" id="CP053709">
    <property type="protein sequence ID" value="QKE92989.1"/>
    <property type="molecule type" value="Genomic_DNA"/>
</dbReference>
<dbReference type="Proteomes" id="UP000500767">
    <property type="component" value="Plasmid unnamed1"/>
</dbReference>
<keyword evidence="4" id="KW-0614">Plasmid</keyword>
<feature type="region of interest" description="Disordered" evidence="2">
    <location>
        <begin position="356"/>
        <end position="377"/>
    </location>
</feature>
<accession>A0A6M8HWN9</accession>
<evidence type="ECO:0000256" key="1">
    <source>
        <dbReference type="SAM" id="Coils"/>
    </source>
</evidence>
<geneLocation type="plasmid" evidence="4 5">
    <name>unnamed1</name>
</geneLocation>
<protein>
    <submittedName>
        <fullName evidence="4">IS3 family transposase</fullName>
    </submittedName>
</protein>
<dbReference type="InterPro" id="IPR002514">
    <property type="entry name" value="Transposase_8"/>
</dbReference>
<dbReference type="InterPro" id="IPR012337">
    <property type="entry name" value="RNaseH-like_sf"/>
</dbReference>
<evidence type="ECO:0000313" key="4">
    <source>
        <dbReference type="EMBL" id="QKE92989.1"/>
    </source>
</evidence>
<feature type="coiled-coil region" evidence="1">
    <location>
        <begin position="56"/>
        <end position="83"/>
    </location>
</feature>
<evidence type="ECO:0000256" key="2">
    <source>
        <dbReference type="SAM" id="MobiDB-lite"/>
    </source>
</evidence>
<dbReference type="GO" id="GO:0004803">
    <property type="term" value="F:transposase activity"/>
    <property type="evidence" value="ECO:0007669"/>
    <property type="project" value="InterPro"/>
</dbReference>
<dbReference type="PANTHER" id="PTHR47515:SF1">
    <property type="entry name" value="BLR2054 PROTEIN"/>
    <property type="match status" value="1"/>
</dbReference>
<dbReference type="SUPFAM" id="SSF46689">
    <property type="entry name" value="Homeodomain-like"/>
    <property type="match status" value="1"/>
</dbReference>
<dbReference type="PROSITE" id="PS50994">
    <property type="entry name" value="INTEGRASE"/>
    <property type="match status" value="1"/>
</dbReference>
<reference evidence="4 5" key="1">
    <citation type="journal article" date="2014" name="World J. Microbiol. Biotechnol.">
        <title>Biodiversity and physiological characteristics of Antarctic and Arctic lichens-associated bacteria.</title>
        <authorList>
            <person name="Lee Y.M."/>
            <person name="Kim E.H."/>
            <person name="Lee H.K."/>
            <person name="Hong S.G."/>
        </authorList>
    </citation>
    <scope>NUCLEOTIDE SEQUENCE [LARGE SCALE GENOMIC DNA]</scope>
    <source>
        <strain evidence="4 5">PAMC 26569</strain>
        <plasmid evidence="4">unnamed1</plasmid>
    </source>
</reference>
<dbReference type="InterPro" id="IPR048020">
    <property type="entry name" value="Transpos_IS3"/>
</dbReference>
<keyword evidence="1" id="KW-0175">Coiled coil</keyword>
<dbReference type="GO" id="GO:0006313">
    <property type="term" value="P:DNA transposition"/>
    <property type="evidence" value="ECO:0007669"/>
    <property type="project" value="InterPro"/>
</dbReference>
<keyword evidence="5" id="KW-1185">Reference proteome</keyword>